<comment type="caution">
    <text evidence="1">The sequence shown here is derived from an EMBL/GenBank/DDBJ whole genome shotgun (WGS) entry which is preliminary data.</text>
</comment>
<protein>
    <submittedName>
        <fullName evidence="1">Uncharacterized protein</fullName>
    </submittedName>
</protein>
<organism evidence="1 2">
    <name type="scientific">Vaccinium darrowii</name>
    <dbReference type="NCBI Taxonomy" id="229202"/>
    <lineage>
        <taxon>Eukaryota</taxon>
        <taxon>Viridiplantae</taxon>
        <taxon>Streptophyta</taxon>
        <taxon>Embryophyta</taxon>
        <taxon>Tracheophyta</taxon>
        <taxon>Spermatophyta</taxon>
        <taxon>Magnoliopsida</taxon>
        <taxon>eudicotyledons</taxon>
        <taxon>Gunneridae</taxon>
        <taxon>Pentapetalae</taxon>
        <taxon>asterids</taxon>
        <taxon>Ericales</taxon>
        <taxon>Ericaceae</taxon>
        <taxon>Vaccinioideae</taxon>
        <taxon>Vaccinieae</taxon>
        <taxon>Vaccinium</taxon>
    </lineage>
</organism>
<dbReference type="EMBL" id="CM037161">
    <property type="protein sequence ID" value="KAH7856195.1"/>
    <property type="molecule type" value="Genomic_DNA"/>
</dbReference>
<gene>
    <name evidence="1" type="ORF">Vadar_033814</name>
</gene>
<accession>A0ACB7YRM7</accession>
<name>A0ACB7YRM7_9ERIC</name>
<keyword evidence="2" id="KW-1185">Reference proteome</keyword>
<reference evidence="1 2" key="1">
    <citation type="journal article" date="2021" name="Hortic Res">
        <title>High-quality reference genome and annotation aids understanding of berry development for evergreen blueberry (Vaccinium darrowii).</title>
        <authorList>
            <person name="Yu J."/>
            <person name="Hulse-Kemp A.M."/>
            <person name="Babiker E."/>
            <person name="Staton M."/>
        </authorList>
    </citation>
    <scope>NUCLEOTIDE SEQUENCE [LARGE SCALE GENOMIC DNA]</scope>
    <source>
        <strain evidence="2">cv. NJ 8807/NJ 8810</strain>
        <tissue evidence="1">Young leaf</tissue>
    </source>
</reference>
<sequence length="373" mass="39930">MGEKDDAAAAKGGAAEKKPDEKKEEGPPTVVLKLDLHCEGCAKKIKRAVRHLGDVQDVKADIASNKLTVVGKVDPAKVKERVEEKTRKKAEIVSVHPKKEAAAAGGGGDKKPDEKKADEKKAEDKKPKEPPVSTVVLKIRLHCEGCIRKIKRIISKITGVNSVAVDEQKDLVTVTGTMDTKELAPYLKEKLRRSVEVVPPPPPPKKEGGGDQKPKEGGGGEKKEGGGGGGGGEQKKEGGGGGGGEQKKEGGEAKASASGGGEKKGEEPKVEVNKLEHYGSPYMSSYYPMPVPNQGYIDQGYSLSGYNHYNQGYANPGYSQGYVDPRYDQGYPNHGYIVEYSHPPPPPPPYGYSYPNQGHEMFSDENPNGCSVM</sequence>
<proteinExistence type="predicted"/>
<dbReference type="Proteomes" id="UP000828048">
    <property type="component" value="Chromosome 11"/>
</dbReference>
<evidence type="ECO:0000313" key="2">
    <source>
        <dbReference type="Proteomes" id="UP000828048"/>
    </source>
</evidence>
<evidence type="ECO:0000313" key="1">
    <source>
        <dbReference type="EMBL" id="KAH7856195.1"/>
    </source>
</evidence>